<name>G9NHW8_HYPAI</name>
<dbReference type="OMA" id="FLGQTMY"/>
<dbReference type="Proteomes" id="UP000005426">
    <property type="component" value="Unassembled WGS sequence"/>
</dbReference>
<keyword evidence="2" id="KW-1185">Reference proteome</keyword>
<protein>
    <recommendedName>
        <fullName evidence="3">Zn(2)-C6 fungal-type domain-containing protein</fullName>
    </recommendedName>
</protein>
<accession>G9NHW8</accession>
<sequence length="475" mass="53938">MKCHFDLPGTVCASCHRLGEACFPRKRQRMGRQPRVKKYPSGNSSIMRFESTSQYDWERQSPSDCDKLSAPTACFPRSSASQDVGWMVNKRSTIFMSDKGMQLATSIVRTPEPPGAAYRQVYNILVNKDSFYELHRQFMLGREYADEFQAAVLVLFNRSPHILSPAYYAVLGLAAFRSICSRGLHGFDWSRGADCIRCLRHASLFIANVEDAAVFLMLGQLLLVYNHLVPSFCEQAIECGALLSAKDWYPALVLRPELDSVTLCLVLVDTVKCLIARELPVMRLTAVDRGTFDRFIGACSSFLPLLYDLCERSYQVKMSIIPKVCEKENLEAIDPYKDIEREISAWKPLPHEPRSSQHELFETDAALAQASLYRIAALLVIHRLRFPIGKEDSTARRTCSSEGTGIGLDFPLLVAMMELPNRGEQVFWALDNFRIRQNFSNLAQFVKSVWEEYDSGYDGLWLDLIPRKLQLPMLP</sequence>
<dbReference type="EMBL" id="ABDG02000016">
    <property type="protein sequence ID" value="EHK49387.1"/>
    <property type="molecule type" value="Genomic_DNA"/>
</dbReference>
<evidence type="ECO:0000313" key="2">
    <source>
        <dbReference type="Proteomes" id="UP000005426"/>
    </source>
</evidence>
<proteinExistence type="predicted"/>
<evidence type="ECO:0008006" key="3">
    <source>
        <dbReference type="Google" id="ProtNLM"/>
    </source>
</evidence>
<gene>
    <name evidence="1" type="ORF">TRIATDRAFT_92438</name>
</gene>
<reference evidence="1 2" key="1">
    <citation type="journal article" date="2011" name="Genome Biol.">
        <title>Comparative genome sequence analysis underscores mycoparasitism as the ancestral life style of Trichoderma.</title>
        <authorList>
            <person name="Kubicek C.P."/>
            <person name="Herrera-Estrella A."/>
            <person name="Seidl-Seiboth V."/>
            <person name="Martinez D.A."/>
            <person name="Druzhinina I.S."/>
            <person name="Thon M."/>
            <person name="Zeilinger S."/>
            <person name="Casas-Flores S."/>
            <person name="Horwitz B.A."/>
            <person name="Mukherjee P.K."/>
            <person name="Mukherjee M."/>
            <person name="Kredics L."/>
            <person name="Alcaraz L.D."/>
            <person name="Aerts A."/>
            <person name="Antal Z."/>
            <person name="Atanasova L."/>
            <person name="Cervantes-Badillo M.G."/>
            <person name="Challacombe J."/>
            <person name="Chertkov O."/>
            <person name="McCluskey K."/>
            <person name="Coulpier F."/>
            <person name="Deshpande N."/>
            <person name="von Doehren H."/>
            <person name="Ebbole D.J."/>
            <person name="Esquivel-Naranjo E.U."/>
            <person name="Fekete E."/>
            <person name="Flipphi M."/>
            <person name="Glaser F."/>
            <person name="Gomez-Rodriguez E.Y."/>
            <person name="Gruber S."/>
            <person name="Han C."/>
            <person name="Henrissat B."/>
            <person name="Hermosa R."/>
            <person name="Hernandez-Onate M."/>
            <person name="Karaffa L."/>
            <person name="Kosti I."/>
            <person name="Le Crom S."/>
            <person name="Lindquist E."/>
            <person name="Lucas S."/>
            <person name="Luebeck M."/>
            <person name="Luebeck P.S."/>
            <person name="Margeot A."/>
            <person name="Metz B."/>
            <person name="Misra M."/>
            <person name="Nevalainen H."/>
            <person name="Omann M."/>
            <person name="Packer N."/>
            <person name="Perrone G."/>
            <person name="Uresti-Rivera E.E."/>
            <person name="Salamov A."/>
            <person name="Schmoll M."/>
            <person name="Seiboth B."/>
            <person name="Shapiro H."/>
            <person name="Sukno S."/>
            <person name="Tamayo-Ramos J.A."/>
            <person name="Tisch D."/>
            <person name="Wiest A."/>
            <person name="Wilkinson H.H."/>
            <person name="Zhang M."/>
            <person name="Coutinho P.M."/>
            <person name="Kenerley C.M."/>
            <person name="Monte E."/>
            <person name="Baker S.E."/>
            <person name="Grigoriev I.V."/>
        </authorList>
    </citation>
    <scope>NUCLEOTIDE SEQUENCE [LARGE SCALE GENOMIC DNA]</scope>
    <source>
        <strain evidence="2">ATCC 20476 / IMI 206040</strain>
    </source>
</reference>
<dbReference type="eggNOG" id="ENOG502RJXG">
    <property type="taxonomic scope" value="Eukaryota"/>
</dbReference>
<dbReference type="OrthoDB" id="4137815at2759"/>
<evidence type="ECO:0000313" key="1">
    <source>
        <dbReference type="EMBL" id="EHK49387.1"/>
    </source>
</evidence>
<dbReference type="HOGENOM" id="CLU_036113_0_0_1"/>
<organism evidence="1 2">
    <name type="scientific">Hypocrea atroviridis (strain ATCC 20476 / IMI 206040)</name>
    <name type="common">Trichoderma atroviride</name>
    <dbReference type="NCBI Taxonomy" id="452589"/>
    <lineage>
        <taxon>Eukaryota</taxon>
        <taxon>Fungi</taxon>
        <taxon>Dikarya</taxon>
        <taxon>Ascomycota</taxon>
        <taxon>Pezizomycotina</taxon>
        <taxon>Sordariomycetes</taxon>
        <taxon>Hypocreomycetidae</taxon>
        <taxon>Hypocreales</taxon>
        <taxon>Hypocreaceae</taxon>
        <taxon>Trichoderma</taxon>
    </lineage>
</organism>
<comment type="caution">
    <text evidence="1">The sequence shown here is derived from an EMBL/GenBank/DDBJ whole genome shotgun (WGS) entry which is preliminary data.</text>
</comment>
<dbReference type="AlphaFoldDB" id="G9NHW8"/>
<dbReference type="STRING" id="452589.G9NHW8"/>